<dbReference type="OrthoDB" id="9803343at2"/>
<protein>
    <recommendedName>
        <fullName evidence="2">SpoVT-AbrB domain-containing protein</fullName>
    </recommendedName>
</protein>
<dbReference type="STRING" id="1888891.DSOL_3203"/>
<dbReference type="SUPFAM" id="SSF89447">
    <property type="entry name" value="AbrB/MazE/MraZ-like"/>
    <property type="match status" value="1"/>
</dbReference>
<dbReference type="AlphaFoldDB" id="A0A1Q8QRU4"/>
<evidence type="ECO:0000313" key="4">
    <source>
        <dbReference type="Proteomes" id="UP000186102"/>
    </source>
</evidence>
<dbReference type="Gene3D" id="2.10.260.10">
    <property type="match status" value="1"/>
</dbReference>
<accession>A0A1Q8QRU4</accession>
<comment type="caution">
    <text evidence="3">The sequence shown here is derived from an EMBL/GenBank/DDBJ whole genome shotgun (WGS) entry which is preliminary data.</text>
</comment>
<dbReference type="InterPro" id="IPR007159">
    <property type="entry name" value="SpoVT-AbrB_dom"/>
</dbReference>
<proteinExistence type="predicted"/>
<keyword evidence="4" id="KW-1185">Reference proteome</keyword>
<sequence length="97" mass="10841">MSKEKPIYKILDGKGRVLIPKELRTAAEMDYGDIVRLGIQKGVVTTKKVDIIEVGDQSPEAVEAFIRAAIKDMPEETQIAIAAHILELVERRKGIRK</sequence>
<organism evidence="3 4">
    <name type="scientific">Desulfosporosinus metallidurans</name>
    <dbReference type="NCBI Taxonomy" id="1888891"/>
    <lineage>
        <taxon>Bacteria</taxon>
        <taxon>Bacillati</taxon>
        <taxon>Bacillota</taxon>
        <taxon>Clostridia</taxon>
        <taxon>Eubacteriales</taxon>
        <taxon>Desulfitobacteriaceae</taxon>
        <taxon>Desulfosporosinus</taxon>
    </lineage>
</organism>
<evidence type="ECO:0000256" key="1">
    <source>
        <dbReference type="PROSITE-ProRule" id="PRU01076"/>
    </source>
</evidence>
<dbReference type="PROSITE" id="PS51740">
    <property type="entry name" value="SPOVT_ABRB"/>
    <property type="match status" value="1"/>
</dbReference>
<dbReference type="RefSeq" id="WP_075365730.1">
    <property type="nucleotide sequence ID" value="NZ_MLBF01000027.1"/>
</dbReference>
<reference evidence="3 4" key="1">
    <citation type="submission" date="2016-09" db="EMBL/GenBank/DDBJ databases">
        <title>Complete genome of Desulfosporosinus sp. OL.</title>
        <authorList>
            <person name="Mardanov A."/>
            <person name="Beletsky A."/>
            <person name="Panova A."/>
            <person name="Karnachuk O."/>
            <person name="Ravin N."/>
        </authorList>
    </citation>
    <scope>NUCLEOTIDE SEQUENCE [LARGE SCALE GENOMIC DNA]</scope>
    <source>
        <strain evidence="3 4">OL</strain>
    </source>
</reference>
<dbReference type="GO" id="GO:0003677">
    <property type="term" value="F:DNA binding"/>
    <property type="evidence" value="ECO:0007669"/>
    <property type="project" value="UniProtKB-UniRule"/>
</dbReference>
<keyword evidence="1" id="KW-0238">DNA-binding</keyword>
<feature type="domain" description="SpoVT-AbrB" evidence="2">
    <location>
        <begin position="6"/>
        <end position="59"/>
    </location>
</feature>
<dbReference type="InterPro" id="IPR037914">
    <property type="entry name" value="SpoVT-AbrB_sf"/>
</dbReference>
<dbReference type="Proteomes" id="UP000186102">
    <property type="component" value="Unassembled WGS sequence"/>
</dbReference>
<name>A0A1Q8QRU4_9FIRM</name>
<dbReference type="EMBL" id="MLBF01000027">
    <property type="protein sequence ID" value="OLN30071.1"/>
    <property type="molecule type" value="Genomic_DNA"/>
</dbReference>
<evidence type="ECO:0000313" key="3">
    <source>
        <dbReference type="EMBL" id="OLN30071.1"/>
    </source>
</evidence>
<evidence type="ECO:0000259" key="2">
    <source>
        <dbReference type="PROSITE" id="PS51740"/>
    </source>
</evidence>
<gene>
    <name evidence="3" type="ORF">DSOL_3203</name>
</gene>